<proteinExistence type="predicted"/>
<dbReference type="InterPro" id="IPR037401">
    <property type="entry name" value="SnoaL-like"/>
</dbReference>
<gene>
    <name evidence="2" type="ORF">J2Z34_003355</name>
</gene>
<dbReference type="InterPro" id="IPR032710">
    <property type="entry name" value="NTF2-like_dom_sf"/>
</dbReference>
<protein>
    <recommendedName>
        <fullName evidence="1">SnoaL-like domain-containing protein</fullName>
    </recommendedName>
</protein>
<evidence type="ECO:0000259" key="1">
    <source>
        <dbReference type="Pfam" id="PF12680"/>
    </source>
</evidence>
<organism evidence="2 3">
    <name type="scientific">Youngiibacter multivorans</name>
    <dbReference type="NCBI Taxonomy" id="937251"/>
    <lineage>
        <taxon>Bacteria</taxon>
        <taxon>Bacillati</taxon>
        <taxon>Bacillota</taxon>
        <taxon>Clostridia</taxon>
        <taxon>Eubacteriales</taxon>
        <taxon>Clostridiaceae</taxon>
        <taxon>Youngiibacter</taxon>
    </lineage>
</organism>
<dbReference type="Proteomes" id="UP001519271">
    <property type="component" value="Unassembled WGS sequence"/>
</dbReference>
<keyword evidence="3" id="KW-1185">Reference proteome</keyword>
<dbReference type="SUPFAM" id="SSF54427">
    <property type="entry name" value="NTF2-like"/>
    <property type="match status" value="1"/>
</dbReference>
<dbReference type="Pfam" id="PF12680">
    <property type="entry name" value="SnoaL_2"/>
    <property type="match status" value="1"/>
</dbReference>
<dbReference type="EMBL" id="JAGGKC010000044">
    <property type="protein sequence ID" value="MBP1920838.1"/>
    <property type="molecule type" value="Genomic_DNA"/>
</dbReference>
<evidence type="ECO:0000313" key="2">
    <source>
        <dbReference type="EMBL" id="MBP1920838.1"/>
    </source>
</evidence>
<comment type="caution">
    <text evidence="2">The sequence shown here is derived from an EMBL/GenBank/DDBJ whole genome shotgun (WGS) entry which is preliminary data.</text>
</comment>
<name>A0ABS4G8E7_9CLOT</name>
<reference evidence="2 3" key="1">
    <citation type="submission" date="2021-03" db="EMBL/GenBank/DDBJ databases">
        <title>Genomic Encyclopedia of Type Strains, Phase IV (KMG-IV): sequencing the most valuable type-strain genomes for metagenomic binning, comparative biology and taxonomic classification.</title>
        <authorList>
            <person name="Goeker M."/>
        </authorList>
    </citation>
    <scope>NUCLEOTIDE SEQUENCE [LARGE SCALE GENOMIC DNA]</scope>
    <source>
        <strain evidence="2 3">DSM 6139</strain>
    </source>
</reference>
<evidence type="ECO:0000313" key="3">
    <source>
        <dbReference type="Proteomes" id="UP001519271"/>
    </source>
</evidence>
<feature type="domain" description="SnoaL-like" evidence="1">
    <location>
        <begin position="40"/>
        <end position="145"/>
    </location>
</feature>
<dbReference type="RefSeq" id="WP_209460992.1">
    <property type="nucleotide sequence ID" value="NZ_JAGGKC010000044.1"/>
</dbReference>
<accession>A0ABS4G8E7</accession>
<sequence>MAQIIKNVVVNPPINSTNETALKNIETIIEFFSLYLKDKEKFYSLWVEAEPAVITPFVADDVAVCRQVELSGWDAVKSFWDPIFDMKGKFDWTIDEIIPGEDPNVIITKARSDIDADTTETFGNVHLKYNGKYLQVFKFENGKVKSFEEYYDTNFLNKQFSK</sequence>
<dbReference type="Gene3D" id="3.10.450.50">
    <property type="match status" value="1"/>
</dbReference>